<dbReference type="PIRSF" id="PIRSF003097">
    <property type="entry name" value="FtsX"/>
    <property type="match status" value="1"/>
</dbReference>
<dbReference type="RefSeq" id="WP_020991267.1">
    <property type="nucleotide sequence ID" value="NZ_KI391971.1"/>
</dbReference>
<comment type="function">
    <text evidence="10">Part of the ABC transporter FtsEX involved in asymmetric cellular division facilitating the initiation of sporulation.</text>
</comment>
<evidence type="ECO:0000256" key="2">
    <source>
        <dbReference type="ARBA" id="ARBA00007379"/>
    </source>
</evidence>
<reference evidence="14" key="2">
    <citation type="submission" date="2011-10" db="EMBL/GenBank/DDBJ databases">
        <title>The Genome Sequence of Granulicatella elegans ATCC 700633.</title>
        <authorList>
            <consortium name="The Broad Institute Genome Sequencing Platform"/>
            <consortium name="The Broad Institute Genome Sequencing Center for Infectious Disease"/>
            <person name="Earl A."/>
            <person name="Ward D."/>
            <person name="Feldgarden M."/>
            <person name="Gevers D."/>
            <person name="Sibley C.D."/>
            <person name="Field T.R."/>
            <person name="Grinwis M."/>
            <person name="Eshaghurshan C.S."/>
            <person name="Surette M.G."/>
            <person name="Young S.K."/>
            <person name="Zeng Q."/>
            <person name="Gargeya S."/>
            <person name="Fitzgerald M."/>
            <person name="Haas B."/>
            <person name="Abouelleil A."/>
            <person name="Alvarado L."/>
            <person name="Arachchi H.M."/>
            <person name="Berlin A."/>
            <person name="Brown A."/>
            <person name="Chapman S.B."/>
            <person name="Chen Z."/>
            <person name="Dunbar C."/>
            <person name="Freedman E."/>
            <person name="Gearin G."/>
            <person name="Goldberg J."/>
            <person name="Griggs A."/>
            <person name="Gujja S."/>
            <person name="Heiman D."/>
            <person name="Howarth C."/>
            <person name="Larson L."/>
            <person name="Lui A."/>
            <person name="MacDonald P.J.P."/>
            <person name="Montmayeur A."/>
            <person name="Murphy C."/>
            <person name="Neiman D."/>
            <person name="Pearson M."/>
            <person name="Priest M."/>
            <person name="Roberts A."/>
            <person name="Saif S."/>
            <person name="Shea T."/>
            <person name="Shenoy N."/>
            <person name="Sisk P."/>
            <person name="Stolte C."/>
            <person name="Sykes S."/>
            <person name="Wortman J."/>
            <person name="Nusbaum C."/>
            <person name="Birren B."/>
        </authorList>
    </citation>
    <scope>NUCLEOTIDE SEQUENCE [LARGE SCALE GENOMIC DNA]</scope>
    <source>
        <strain evidence="14">ATCC 700633</strain>
    </source>
</reference>
<dbReference type="NCBIfam" id="NF038347">
    <property type="entry name" value="FtsX_Gpos"/>
    <property type="match status" value="1"/>
</dbReference>
<feature type="transmembrane region" description="Helical" evidence="11">
    <location>
        <begin position="170"/>
        <end position="190"/>
    </location>
</feature>
<keyword evidence="15" id="KW-1185">Reference proteome</keyword>
<comment type="similarity">
    <text evidence="2 10">Belongs to the ABC-4 integral membrane protein family. FtsX subfamily.</text>
</comment>
<evidence type="ECO:0000256" key="8">
    <source>
        <dbReference type="ARBA" id="ARBA00023136"/>
    </source>
</evidence>
<sequence length="295" mass="32874">MKIRTMLRHIRDAVKSLFRNGWSTFGAISAVSMVLLLVGVFVSLLFNMNKIATDIEQDVNVRVYIDLAADETKTEELRAAIEALEAVSTVKFRSKDEELEDITKSVAQEFELFKNDSNPLRNAFDVSTKNPKQTKEVATTIEKMEYVARVNYGGARADTLFKVIATARNVGIGVIAVLIIIALFLISNTIRATIHARRTEIEIMQLVGATKAYIRWPFFLEGGLIGLIGSIVPIALLWALYVWIYKGGSDFFAGSTFSLLAPNPFLYRLSWAMAGVGILIGSFGSIFSMRRFLKK</sequence>
<dbReference type="InterPro" id="IPR004513">
    <property type="entry name" value="FtsX"/>
</dbReference>
<dbReference type="Gene3D" id="3.30.70.3040">
    <property type="match status" value="1"/>
</dbReference>
<feature type="domain" description="ABC3 transporter permease C-terminal" evidence="12">
    <location>
        <begin position="174"/>
        <end position="295"/>
    </location>
</feature>
<accession>D0BMT1</accession>
<gene>
    <name evidence="14" type="ORF">HMPREF0446_01266</name>
</gene>
<dbReference type="GO" id="GO:0005886">
    <property type="term" value="C:plasma membrane"/>
    <property type="evidence" value="ECO:0007669"/>
    <property type="project" value="UniProtKB-SubCell"/>
</dbReference>
<dbReference type="GO" id="GO:0051301">
    <property type="term" value="P:cell division"/>
    <property type="evidence" value="ECO:0007669"/>
    <property type="project" value="UniProtKB-KW"/>
</dbReference>
<dbReference type="Pfam" id="PF02687">
    <property type="entry name" value="FtsX"/>
    <property type="match status" value="1"/>
</dbReference>
<keyword evidence="5 10" id="KW-0132">Cell division</keyword>
<dbReference type="PANTHER" id="PTHR47755">
    <property type="entry name" value="CELL DIVISION PROTEIN FTSX"/>
    <property type="match status" value="1"/>
</dbReference>
<evidence type="ECO:0000259" key="12">
    <source>
        <dbReference type="Pfam" id="PF02687"/>
    </source>
</evidence>
<keyword evidence="7 11" id="KW-1133">Transmembrane helix</keyword>
<evidence type="ECO:0000256" key="1">
    <source>
        <dbReference type="ARBA" id="ARBA00004651"/>
    </source>
</evidence>
<evidence type="ECO:0000256" key="9">
    <source>
        <dbReference type="ARBA" id="ARBA00023306"/>
    </source>
</evidence>
<proteinExistence type="inferred from homology"/>
<dbReference type="HOGENOM" id="CLU_073546_2_2_9"/>
<evidence type="ECO:0000256" key="10">
    <source>
        <dbReference type="PIRNR" id="PIRNR003097"/>
    </source>
</evidence>
<reference evidence="14" key="1">
    <citation type="submission" date="2009-09" db="EMBL/GenBank/DDBJ databases">
        <authorList>
            <consortium name="The Broad Institute Genome Sequencing Platform"/>
            <person name="Ward D."/>
            <person name="Feldgarden M."/>
            <person name="Earl A."/>
            <person name="Young S.K."/>
            <person name="Zeng Q."/>
            <person name="Koehrsen M."/>
            <person name="Alvarado L."/>
            <person name="Berlin A."/>
            <person name="Bochicchio J."/>
            <person name="Borenstein D."/>
            <person name="Chapman S.B."/>
            <person name="Chen Z."/>
            <person name="Engels R."/>
            <person name="Freedman E."/>
            <person name="Gellesch M."/>
            <person name="Goldberg J."/>
            <person name="Griggs A."/>
            <person name="Gujja S."/>
            <person name="Heilman E."/>
            <person name="Heiman D."/>
            <person name="Hepburn T."/>
            <person name="Howarth C."/>
            <person name="Jen D."/>
            <person name="Larson L."/>
            <person name="Lewis B."/>
            <person name="Mehta T."/>
            <person name="Park D."/>
            <person name="Pearson M."/>
            <person name="Roberts A."/>
            <person name="Saif S."/>
            <person name="Shea T."/>
            <person name="Shenoy N."/>
            <person name="Sisk P."/>
            <person name="Stolte C."/>
            <person name="Sykes S."/>
            <person name="Thomson T."/>
            <person name="Walk T."/>
            <person name="White J."/>
            <person name="Yandava C."/>
            <person name="Sibley C.D."/>
            <person name="Field T.R."/>
            <person name="Grinwis M."/>
            <person name="Eshaghurshan C.S."/>
            <person name="Surette M.G."/>
            <person name="Haas B."/>
            <person name="Nusbaum C."/>
            <person name="Birren B."/>
        </authorList>
    </citation>
    <scope>NUCLEOTIDE SEQUENCE [LARGE SCALE GENOMIC DNA]</scope>
    <source>
        <strain evidence="14">ATCC 700633</strain>
    </source>
</reference>
<feature type="domain" description="FtsX extracellular" evidence="13">
    <location>
        <begin position="59"/>
        <end position="150"/>
    </location>
</feature>
<protein>
    <recommendedName>
        <fullName evidence="3 10">Cell division protein FtsX</fullName>
    </recommendedName>
</protein>
<dbReference type="InterPro" id="IPR040690">
    <property type="entry name" value="FtsX_ECD"/>
</dbReference>
<dbReference type="Pfam" id="PF18075">
    <property type="entry name" value="FtsX_ECD"/>
    <property type="match status" value="1"/>
</dbReference>
<evidence type="ECO:0000256" key="4">
    <source>
        <dbReference type="ARBA" id="ARBA00022475"/>
    </source>
</evidence>
<keyword evidence="4 10" id="KW-1003">Cell membrane</keyword>
<dbReference type="OrthoDB" id="9812531at2"/>
<keyword evidence="8 10" id="KW-0472">Membrane</keyword>
<feature type="transmembrane region" description="Helical" evidence="11">
    <location>
        <begin position="224"/>
        <end position="245"/>
    </location>
</feature>
<dbReference type="AlphaFoldDB" id="D0BMT1"/>
<evidence type="ECO:0000313" key="15">
    <source>
        <dbReference type="Proteomes" id="UP000002939"/>
    </source>
</evidence>
<evidence type="ECO:0000259" key="13">
    <source>
        <dbReference type="Pfam" id="PF18075"/>
    </source>
</evidence>
<feature type="transmembrane region" description="Helical" evidence="11">
    <location>
        <begin position="21"/>
        <end position="46"/>
    </location>
</feature>
<keyword evidence="6 11" id="KW-0812">Transmembrane</keyword>
<organism evidence="14 15">
    <name type="scientific">Granulicatella elegans ATCC 700633</name>
    <dbReference type="NCBI Taxonomy" id="626369"/>
    <lineage>
        <taxon>Bacteria</taxon>
        <taxon>Bacillati</taxon>
        <taxon>Bacillota</taxon>
        <taxon>Bacilli</taxon>
        <taxon>Lactobacillales</taxon>
        <taxon>Carnobacteriaceae</taxon>
        <taxon>Granulicatella</taxon>
    </lineage>
</organism>
<evidence type="ECO:0000256" key="6">
    <source>
        <dbReference type="ARBA" id="ARBA00022692"/>
    </source>
</evidence>
<comment type="subcellular location">
    <subcellularLocation>
        <location evidence="1">Cell membrane</location>
        <topology evidence="1">Multi-pass membrane protein</topology>
    </subcellularLocation>
</comment>
<dbReference type="PANTHER" id="PTHR47755:SF1">
    <property type="entry name" value="CELL DIVISION PROTEIN FTSX"/>
    <property type="match status" value="1"/>
</dbReference>
<evidence type="ECO:0000313" key="14">
    <source>
        <dbReference type="EMBL" id="EEW92785.2"/>
    </source>
</evidence>
<dbReference type="STRING" id="626369.HMPREF0446_01266"/>
<evidence type="ECO:0000256" key="11">
    <source>
        <dbReference type="SAM" id="Phobius"/>
    </source>
</evidence>
<evidence type="ECO:0000256" key="5">
    <source>
        <dbReference type="ARBA" id="ARBA00022618"/>
    </source>
</evidence>
<dbReference type="eggNOG" id="COG2177">
    <property type="taxonomic scope" value="Bacteria"/>
</dbReference>
<dbReference type="EMBL" id="ACRF02000005">
    <property type="protein sequence ID" value="EEW92785.2"/>
    <property type="molecule type" value="Genomic_DNA"/>
</dbReference>
<evidence type="ECO:0000256" key="7">
    <source>
        <dbReference type="ARBA" id="ARBA00022989"/>
    </source>
</evidence>
<keyword evidence="9 10" id="KW-0131">Cell cycle</keyword>
<name>D0BMT1_9LACT</name>
<comment type="caution">
    <text evidence="14">The sequence shown here is derived from an EMBL/GenBank/DDBJ whole genome shotgun (WGS) entry which is preliminary data.</text>
</comment>
<dbReference type="Proteomes" id="UP000002939">
    <property type="component" value="Unassembled WGS sequence"/>
</dbReference>
<dbReference type="InterPro" id="IPR003838">
    <property type="entry name" value="ABC3_permease_C"/>
</dbReference>
<dbReference type="InterPro" id="IPR058204">
    <property type="entry name" value="FtsX_firmicutes-type"/>
</dbReference>
<feature type="transmembrane region" description="Helical" evidence="11">
    <location>
        <begin position="265"/>
        <end position="287"/>
    </location>
</feature>
<evidence type="ECO:0000256" key="3">
    <source>
        <dbReference type="ARBA" id="ARBA00021907"/>
    </source>
</evidence>